<feature type="region of interest" description="Disordered" evidence="1">
    <location>
        <begin position="23"/>
        <end position="57"/>
    </location>
</feature>
<evidence type="ECO:0000313" key="3">
    <source>
        <dbReference type="EMBL" id="CAN92014.1"/>
    </source>
</evidence>
<dbReference type="AlphaFoldDB" id="A9FP18"/>
<organism evidence="3 4">
    <name type="scientific">Sorangium cellulosum (strain So ce56)</name>
    <name type="common">Polyangium cellulosum (strain So ce56)</name>
    <dbReference type="NCBI Taxonomy" id="448385"/>
    <lineage>
        <taxon>Bacteria</taxon>
        <taxon>Pseudomonadati</taxon>
        <taxon>Myxococcota</taxon>
        <taxon>Polyangia</taxon>
        <taxon>Polyangiales</taxon>
        <taxon>Polyangiaceae</taxon>
        <taxon>Sorangium</taxon>
    </lineage>
</organism>
<evidence type="ECO:0008006" key="5">
    <source>
        <dbReference type="Google" id="ProtNLM"/>
    </source>
</evidence>
<dbReference type="EMBL" id="AM746676">
    <property type="protein sequence ID" value="CAN92014.1"/>
    <property type="molecule type" value="Genomic_DNA"/>
</dbReference>
<evidence type="ECO:0000313" key="4">
    <source>
        <dbReference type="Proteomes" id="UP000002139"/>
    </source>
</evidence>
<protein>
    <recommendedName>
        <fullName evidence="5">Secreted protein</fullName>
    </recommendedName>
</protein>
<accession>A9FP18</accession>
<keyword evidence="4" id="KW-1185">Reference proteome</keyword>
<keyword evidence="2" id="KW-0732">Signal</keyword>
<sequence length="323" mass="34822">MKATQAPLLVILLLHAGCARNGPSPLPHGSATRPPSPAQEISNNSSPASKQPGLPSAATQDVVSLQITAVASSPGSHAFRLRERALVWLKAPGCPATGITPSLRQGSTELTRIEEERTIELPAGVYQLGFSWPDVGAPRDISNCAVFFQARYLAEASCAAKDALFGVLPFDSEAPNVESIGDINADGREDHRVTFSASPTQMGTRVVVSQEPPACVRTVFDGVGHVVPLPESKHGWKRLYFLESEHLATGAPDWLARTHGSTWSVTWHLDYETSSQSYRKSDAPVRCERADGVQRALGDPGPNPRATLIPDTSCRPSYWQRND</sequence>
<feature type="region of interest" description="Disordered" evidence="1">
    <location>
        <begin position="293"/>
        <end position="312"/>
    </location>
</feature>
<reference evidence="3 4" key="1">
    <citation type="journal article" date="2007" name="Nat. Biotechnol.">
        <title>Complete genome sequence of the myxobacterium Sorangium cellulosum.</title>
        <authorList>
            <person name="Schneiker S."/>
            <person name="Perlova O."/>
            <person name="Kaiser O."/>
            <person name="Gerth K."/>
            <person name="Alici A."/>
            <person name="Altmeyer M.O."/>
            <person name="Bartels D."/>
            <person name="Bekel T."/>
            <person name="Beyer S."/>
            <person name="Bode E."/>
            <person name="Bode H.B."/>
            <person name="Bolten C.J."/>
            <person name="Choudhuri J.V."/>
            <person name="Doss S."/>
            <person name="Elnakady Y.A."/>
            <person name="Frank B."/>
            <person name="Gaigalat L."/>
            <person name="Goesmann A."/>
            <person name="Groeger C."/>
            <person name="Gross F."/>
            <person name="Jelsbak L."/>
            <person name="Jelsbak L."/>
            <person name="Kalinowski J."/>
            <person name="Kegler C."/>
            <person name="Knauber T."/>
            <person name="Konietzny S."/>
            <person name="Kopp M."/>
            <person name="Krause L."/>
            <person name="Krug D."/>
            <person name="Linke B."/>
            <person name="Mahmud T."/>
            <person name="Martinez-Arias R."/>
            <person name="McHardy A.C."/>
            <person name="Merai M."/>
            <person name="Meyer F."/>
            <person name="Mormann S."/>
            <person name="Munoz-Dorado J."/>
            <person name="Perez J."/>
            <person name="Pradella S."/>
            <person name="Rachid S."/>
            <person name="Raddatz G."/>
            <person name="Rosenau F."/>
            <person name="Rueckert C."/>
            <person name="Sasse F."/>
            <person name="Scharfe M."/>
            <person name="Schuster S.C."/>
            <person name="Suen G."/>
            <person name="Treuner-Lange A."/>
            <person name="Velicer G.J."/>
            <person name="Vorholter F.-J."/>
            <person name="Weissman K.J."/>
            <person name="Welch R.D."/>
            <person name="Wenzel S.C."/>
            <person name="Whitworth D.E."/>
            <person name="Wilhelm S."/>
            <person name="Wittmann C."/>
            <person name="Bloecker H."/>
            <person name="Puehler A."/>
            <person name="Mueller R."/>
        </authorList>
    </citation>
    <scope>NUCLEOTIDE SEQUENCE [LARGE SCALE GENOMIC DNA]</scope>
    <source>
        <strain evidence="4">So ce56</strain>
    </source>
</reference>
<evidence type="ECO:0000256" key="1">
    <source>
        <dbReference type="SAM" id="MobiDB-lite"/>
    </source>
</evidence>
<dbReference type="KEGG" id="scl:sce1856"/>
<feature type="compositionally biased region" description="Polar residues" evidence="1">
    <location>
        <begin position="39"/>
        <end position="49"/>
    </location>
</feature>
<dbReference type="HOGENOM" id="CLU_860249_0_0_7"/>
<dbReference type="STRING" id="448385.sce1856"/>
<gene>
    <name evidence="3" type="ordered locus">sce1856</name>
</gene>
<evidence type="ECO:0000256" key="2">
    <source>
        <dbReference type="SAM" id="SignalP"/>
    </source>
</evidence>
<feature type="chain" id="PRO_5002738511" description="Secreted protein" evidence="2">
    <location>
        <begin position="22"/>
        <end position="323"/>
    </location>
</feature>
<proteinExistence type="predicted"/>
<feature type="signal peptide" evidence="2">
    <location>
        <begin position="1"/>
        <end position="21"/>
    </location>
</feature>
<dbReference type="Proteomes" id="UP000002139">
    <property type="component" value="Chromosome"/>
</dbReference>
<name>A9FP18_SORC5</name>